<comment type="caution">
    <text evidence="1">The sequence shown here is derived from an EMBL/GenBank/DDBJ whole genome shotgun (WGS) entry which is preliminary data.</text>
</comment>
<dbReference type="EMBL" id="BKCP01003335">
    <property type="protein sequence ID" value="GER28978.1"/>
    <property type="molecule type" value="Genomic_DNA"/>
</dbReference>
<name>A0A5A7P917_STRAF</name>
<reference evidence="2" key="1">
    <citation type="journal article" date="2019" name="Curr. Biol.">
        <title>Genome Sequence of Striga asiatica Provides Insight into the Evolution of Plant Parasitism.</title>
        <authorList>
            <person name="Yoshida S."/>
            <person name="Kim S."/>
            <person name="Wafula E.K."/>
            <person name="Tanskanen J."/>
            <person name="Kim Y.M."/>
            <person name="Honaas L."/>
            <person name="Yang Z."/>
            <person name="Spallek T."/>
            <person name="Conn C.E."/>
            <person name="Ichihashi Y."/>
            <person name="Cheong K."/>
            <person name="Cui S."/>
            <person name="Der J.P."/>
            <person name="Gundlach H."/>
            <person name="Jiao Y."/>
            <person name="Hori C."/>
            <person name="Ishida J.K."/>
            <person name="Kasahara H."/>
            <person name="Kiba T."/>
            <person name="Kim M.S."/>
            <person name="Koo N."/>
            <person name="Laohavisit A."/>
            <person name="Lee Y.H."/>
            <person name="Lumba S."/>
            <person name="McCourt P."/>
            <person name="Mortimer J.C."/>
            <person name="Mutuku J.M."/>
            <person name="Nomura T."/>
            <person name="Sasaki-Sekimoto Y."/>
            <person name="Seto Y."/>
            <person name="Wang Y."/>
            <person name="Wakatake T."/>
            <person name="Sakakibara H."/>
            <person name="Demura T."/>
            <person name="Yamaguchi S."/>
            <person name="Yoneyama K."/>
            <person name="Manabe R.I."/>
            <person name="Nelson D.C."/>
            <person name="Schulman A.H."/>
            <person name="Timko M.P."/>
            <person name="dePamphilis C.W."/>
            <person name="Choi D."/>
            <person name="Shirasu K."/>
        </authorList>
    </citation>
    <scope>NUCLEOTIDE SEQUENCE [LARGE SCALE GENOMIC DNA]</scope>
    <source>
        <strain evidence="2">cv. UVA1</strain>
    </source>
</reference>
<dbReference type="Proteomes" id="UP000325081">
    <property type="component" value="Unassembled WGS sequence"/>
</dbReference>
<accession>A0A5A7P917</accession>
<sequence>MEIIESAERTGEDNLNLALVRREAMDSENMESHLNSIVLRETDDLMEVMPSSSQKLTKEASGKIGKKANGAGWKRRVTTGGRLSRISETFQEEENITGIKRSRELKQFQITVRNGAKTKISECNWVPGLNGGSPTLKAEINGSLFWVKDLLIAGGLHWDSTLIKALFEERDANLILQINTLNPNVADKWRCSFQGKGKGKSKHVS</sequence>
<evidence type="ECO:0000313" key="1">
    <source>
        <dbReference type="EMBL" id="GER28978.1"/>
    </source>
</evidence>
<dbReference type="OrthoDB" id="1742963at2759"/>
<dbReference type="AlphaFoldDB" id="A0A5A7P917"/>
<evidence type="ECO:0000313" key="2">
    <source>
        <dbReference type="Proteomes" id="UP000325081"/>
    </source>
</evidence>
<keyword evidence="2" id="KW-1185">Reference proteome</keyword>
<proteinExistence type="predicted"/>
<organism evidence="1 2">
    <name type="scientific">Striga asiatica</name>
    <name type="common">Asiatic witchweed</name>
    <name type="synonym">Buchnera asiatica</name>
    <dbReference type="NCBI Taxonomy" id="4170"/>
    <lineage>
        <taxon>Eukaryota</taxon>
        <taxon>Viridiplantae</taxon>
        <taxon>Streptophyta</taxon>
        <taxon>Embryophyta</taxon>
        <taxon>Tracheophyta</taxon>
        <taxon>Spermatophyta</taxon>
        <taxon>Magnoliopsida</taxon>
        <taxon>eudicotyledons</taxon>
        <taxon>Gunneridae</taxon>
        <taxon>Pentapetalae</taxon>
        <taxon>asterids</taxon>
        <taxon>lamiids</taxon>
        <taxon>Lamiales</taxon>
        <taxon>Orobanchaceae</taxon>
        <taxon>Buchnereae</taxon>
        <taxon>Striga</taxon>
    </lineage>
</organism>
<protein>
    <submittedName>
        <fullName evidence="1">Uncharacterized protein</fullName>
    </submittedName>
</protein>
<gene>
    <name evidence="1" type="ORF">STAS_04812</name>
</gene>